<accession>A0A1I3ZPX1</accession>
<evidence type="ECO:0000313" key="2">
    <source>
        <dbReference type="Proteomes" id="UP000199598"/>
    </source>
</evidence>
<reference evidence="1 2" key="1">
    <citation type="submission" date="2016-10" db="EMBL/GenBank/DDBJ databases">
        <authorList>
            <person name="Varghese N."/>
            <person name="Submissions S."/>
        </authorList>
    </citation>
    <scope>NUCLEOTIDE SEQUENCE [LARGE SCALE GENOMIC DNA]</scope>
    <source>
        <strain evidence="1 2">DSM 16392</strain>
    </source>
</reference>
<sequence>MSPEQTDPFETALTALLAPLAKAMVARGVTIGPATEALKRALLQAAIEETPGKTTDSRVSLKTGIHRKDVKRLRSDENGSSLKKSINATALAISYWATAPEFQSAEGTPRNLPRQGSDKEPGFDELVRLTRADMAPGTVLEALIEQGVVAELDDGFYRLLTHALLPAPGSAEQVAAYQATLSTHLSAATHNLIAPQGEALNFDRILRYSHLSEESVETLNRLTQEKAQMLLEEVNALAREMQMNDAEQTANGRFAFGAYVLPKKKPKSDEAAA</sequence>
<dbReference type="RefSeq" id="WP_093519478.1">
    <property type="nucleotide sequence ID" value="NZ_FOSK01000005.1"/>
</dbReference>
<dbReference type="InterPro" id="IPR045445">
    <property type="entry name" value="DUF6502"/>
</dbReference>
<gene>
    <name evidence="1" type="ORF">SAMN04488518_105200</name>
</gene>
<comment type="caution">
    <text evidence="1">The sequence shown here is derived from an EMBL/GenBank/DDBJ whole genome shotgun (WGS) entry which is preliminary data.</text>
</comment>
<protein>
    <submittedName>
        <fullName evidence="1">Uncharacterized protein</fullName>
    </submittedName>
</protein>
<name>A0A1I3ZPX1_9HYPH</name>
<proteinExistence type="predicted"/>
<evidence type="ECO:0000313" key="1">
    <source>
        <dbReference type="EMBL" id="SFK46058.1"/>
    </source>
</evidence>
<dbReference type="Proteomes" id="UP000199598">
    <property type="component" value="Unassembled WGS sequence"/>
</dbReference>
<organism evidence="1 2">
    <name type="scientific">Pseudovibrio ascidiaceicola</name>
    <dbReference type="NCBI Taxonomy" id="285279"/>
    <lineage>
        <taxon>Bacteria</taxon>
        <taxon>Pseudomonadati</taxon>
        <taxon>Pseudomonadota</taxon>
        <taxon>Alphaproteobacteria</taxon>
        <taxon>Hyphomicrobiales</taxon>
        <taxon>Stappiaceae</taxon>
        <taxon>Pseudovibrio</taxon>
    </lineage>
</organism>
<keyword evidence="2" id="KW-1185">Reference proteome</keyword>
<dbReference type="Pfam" id="PF20112">
    <property type="entry name" value="DUF6502"/>
    <property type="match status" value="1"/>
</dbReference>
<dbReference type="EMBL" id="FOSK01000005">
    <property type="protein sequence ID" value="SFK46058.1"/>
    <property type="molecule type" value="Genomic_DNA"/>
</dbReference>